<dbReference type="Gene3D" id="3.40.50.1820">
    <property type="entry name" value="alpha/beta hydrolase"/>
    <property type="match status" value="1"/>
</dbReference>
<evidence type="ECO:0000313" key="3">
    <source>
        <dbReference type="EMBL" id="KKO99260.1"/>
    </source>
</evidence>
<evidence type="ECO:0000256" key="1">
    <source>
        <dbReference type="SAM" id="SignalP"/>
    </source>
</evidence>
<dbReference type="InterPro" id="IPR000073">
    <property type="entry name" value="AB_hydrolase_1"/>
</dbReference>
<dbReference type="SUPFAM" id="SSF53474">
    <property type="entry name" value="alpha/beta-Hydrolases"/>
    <property type="match status" value="1"/>
</dbReference>
<feature type="chain" id="PRO_5002529633" description="AB hydrolase-1 domain-containing protein" evidence="1">
    <location>
        <begin position="26"/>
        <end position="386"/>
    </location>
</feature>
<feature type="domain" description="AB hydrolase-1" evidence="2">
    <location>
        <begin position="108"/>
        <end position="366"/>
    </location>
</feature>
<sequence length="386" mass="40977">MVLSASKSFGPLALIAACSSVLASASNCVELLIPVTAQANNTKFNTVKVDSSVDAVEFTLSRDRWDALTIAEISSGDIAVGGDFEISGHFCIPSTPRKGENTLLIASHGVGFTKGRDDLSFVKSALDQGYAVLAYDRLGAGLSSLPDAYDYLQVPLQGEVLRALTERALNGTIVTGSEKTGGNSSITDYTAQKVVHVGHSYGSIVTNWFLARYGSLSAGAILTGFLIDSEFANLKVEIADLSYAPENNPTLFENRTSGYLAFGSLTAFQADSFKKETLDPNVLTYWNEEIQSSLGVGEVLTLGTGVGDVVADFTGPLQIFVGENDFAFCAGQCAGIFDLTQLHGLYPNVKDLDVYLQPNTGHVVQLSLNATAGYQVIFGFLSKNGL</sequence>
<dbReference type="OrthoDB" id="190201at2759"/>
<dbReference type="InterPro" id="IPR029058">
    <property type="entry name" value="AB_hydrolase_fold"/>
</dbReference>
<reference evidence="4" key="1">
    <citation type="journal article" date="2015" name="Genome Announc.">
        <title>Draft whole-genome sequence of the biocontrol agent Trichoderma harzianum T6776.</title>
        <authorList>
            <person name="Baroncelli R."/>
            <person name="Piaggeschi G."/>
            <person name="Fiorini L."/>
            <person name="Bertolini E."/>
            <person name="Zapparata A."/>
            <person name="Pe M.E."/>
            <person name="Sarrocco S."/>
            <person name="Vannacci G."/>
        </authorList>
    </citation>
    <scope>NUCLEOTIDE SEQUENCE [LARGE SCALE GENOMIC DNA]</scope>
    <source>
        <strain evidence="4">T6776</strain>
    </source>
</reference>
<comment type="caution">
    <text evidence="3">The sequence shown here is derived from an EMBL/GenBank/DDBJ whole genome shotgun (WGS) entry which is preliminary data.</text>
</comment>
<proteinExistence type="predicted"/>
<organism evidence="3 4">
    <name type="scientific">Trichoderma harzianum</name>
    <name type="common">Hypocrea lixii</name>
    <dbReference type="NCBI Taxonomy" id="5544"/>
    <lineage>
        <taxon>Eukaryota</taxon>
        <taxon>Fungi</taxon>
        <taxon>Dikarya</taxon>
        <taxon>Ascomycota</taxon>
        <taxon>Pezizomycotina</taxon>
        <taxon>Sordariomycetes</taxon>
        <taxon>Hypocreomycetidae</taxon>
        <taxon>Hypocreales</taxon>
        <taxon>Hypocreaceae</taxon>
        <taxon>Trichoderma</taxon>
    </lineage>
</organism>
<protein>
    <recommendedName>
        <fullName evidence="2">AB hydrolase-1 domain-containing protein</fullName>
    </recommendedName>
</protein>
<dbReference type="EMBL" id="JOKZ01000342">
    <property type="protein sequence ID" value="KKO99260.1"/>
    <property type="molecule type" value="Genomic_DNA"/>
</dbReference>
<evidence type="ECO:0000313" key="4">
    <source>
        <dbReference type="Proteomes" id="UP000034112"/>
    </source>
</evidence>
<dbReference type="OMA" id="ENDFAFC"/>
<gene>
    <name evidence="3" type="ORF">THAR02_08633</name>
</gene>
<dbReference type="Proteomes" id="UP000034112">
    <property type="component" value="Unassembled WGS sequence"/>
</dbReference>
<dbReference type="PROSITE" id="PS51257">
    <property type="entry name" value="PROKAR_LIPOPROTEIN"/>
    <property type="match status" value="1"/>
</dbReference>
<name>A0A0F9X205_TRIHA</name>
<dbReference type="Pfam" id="PF12697">
    <property type="entry name" value="Abhydrolase_6"/>
    <property type="match status" value="1"/>
</dbReference>
<keyword evidence="1" id="KW-0732">Signal</keyword>
<accession>A0A0F9X205</accession>
<feature type="signal peptide" evidence="1">
    <location>
        <begin position="1"/>
        <end position="25"/>
    </location>
</feature>
<evidence type="ECO:0000259" key="2">
    <source>
        <dbReference type="Pfam" id="PF12697"/>
    </source>
</evidence>
<dbReference type="AlphaFoldDB" id="A0A0F9X205"/>